<feature type="domain" description="TerD" evidence="2">
    <location>
        <begin position="226"/>
        <end position="393"/>
    </location>
</feature>
<dbReference type="OrthoDB" id="56224at2"/>
<dbReference type="Proteomes" id="UP000317881">
    <property type="component" value="Unassembled WGS sequence"/>
</dbReference>
<accession>A0A4Y3VBC4</accession>
<dbReference type="Pfam" id="PF02342">
    <property type="entry name" value="TerD"/>
    <property type="match status" value="2"/>
</dbReference>
<dbReference type="Gene3D" id="2.60.60.30">
    <property type="entry name" value="sav2460 like domains"/>
    <property type="match status" value="2"/>
</dbReference>
<reference evidence="3 4" key="1">
    <citation type="submission" date="2019-06" db="EMBL/GenBank/DDBJ databases">
        <title>Whole genome shotgun sequence of Streptomyces spinoverrucosus NBRC 14228.</title>
        <authorList>
            <person name="Hosoyama A."/>
            <person name="Uohara A."/>
            <person name="Ohji S."/>
            <person name="Ichikawa N."/>
        </authorList>
    </citation>
    <scope>NUCLEOTIDE SEQUENCE [LARGE SCALE GENOMIC DNA]</scope>
    <source>
        <strain evidence="3 4">NBRC 14228</strain>
    </source>
</reference>
<sequence length="408" mass="42448">MTPGSNIPLSTARVTVDVAAPVRLDVSGLLLTADGKVRSDDDFIFYNQPSGPGVAYRSGGGAAPDAITVDTTALPPGIEKIVVTASPDAAGQTFQGIEPTATIRNADDNSVLATFTPPQLGTETALVVVEIYLRNGAWKARAVGQGYANGLAGIATDFGVTVEEPAAPAQPVTPPPAPMQPPVAPPAPAMNPHLTPPAAPAAPPAAPPAPAAAPGAGKINLDKGRVSLQKNQTVSLVKGGRPLLSQVKMGLGWEPAYRGRDIDLDASVIAYGPQRNHIDSCYFGKLQIVNGAIRHSGDNLTGEGGGDDEVITVDLGRIPQEVTGLVFTVNSFSGQKFTEVAKAYCRLIDAGSGEELVRFDLTNAEPQTGVMMAKLIRQYSGEWEMTAMGDFVKARTVRNMVKPAAQAL</sequence>
<dbReference type="EMBL" id="BJND01000012">
    <property type="protein sequence ID" value="GEC04267.1"/>
    <property type="molecule type" value="Genomic_DNA"/>
</dbReference>
<feature type="compositionally biased region" description="Pro residues" evidence="1">
    <location>
        <begin position="171"/>
        <end position="211"/>
    </location>
</feature>
<keyword evidence="4" id="KW-1185">Reference proteome</keyword>
<evidence type="ECO:0000313" key="4">
    <source>
        <dbReference type="Proteomes" id="UP000317881"/>
    </source>
</evidence>
<dbReference type="PANTHER" id="PTHR32097">
    <property type="entry name" value="CAMP-BINDING PROTEIN 1-RELATED"/>
    <property type="match status" value="1"/>
</dbReference>
<dbReference type="InterPro" id="IPR003325">
    <property type="entry name" value="TerD"/>
</dbReference>
<dbReference type="AlphaFoldDB" id="A0A4Y3VBC4"/>
<dbReference type="PANTHER" id="PTHR32097:SF17">
    <property type="entry name" value="CAMP-BINDING PROTEIN 1-RELATED"/>
    <property type="match status" value="1"/>
</dbReference>
<organism evidence="3 4">
    <name type="scientific">Streptomyces spinoverrucosus</name>
    <dbReference type="NCBI Taxonomy" id="284043"/>
    <lineage>
        <taxon>Bacteria</taxon>
        <taxon>Bacillati</taxon>
        <taxon>Actinomycetota</taxon>
        <taxon>Actinomycetes</taxon>
        <taxon>Kitasatosporales</taxon>
        <taxon>Streptomycetaceae</taxon>
        <taxon>Streptomyces</taxon>
    </lineage>
</organism>
<evidence type="ECO:0000256" key="1">
    <source>
        <dbReference type="SAM" id="MobiDB-lite"/>
    </source>
</evidence>
<proteinExistence type="predicted"/>
<evidence type="ECO:0000313" key="3">
    <source>
        <dbReference type="EMBL" id="GEC04267.1"/>
    </source>
</evidence>
<comment type="caution">
    <text evidence="3">The sequence shown here is derived from an EMBL/GenBank/DDBJ whole genome shotgun (WGS) entry which is preliminary data.</text>
</comment>
<feature type="region of interest" description="Disordered" evidence="1">
    <location>
        <begin position="166"/>
        <end position="218"/>
    </location>
</feature>
<dbReference type="CDD" id="cd06974">
    <property type="entry name" value="TerD_like"/>
    <property type="match status" value="2"/>
</dbReference>
<gene>
    <name evidence="3" type="ORF">SSP24_19220</name>
</gene>
<name>A0A4Y3VBC4_9ACTN</name>
<dbReference type="RefSeq" id="WP_141308975.1">
    <property type="nucleotide sequence ID" value="NZ_BJND01000012.1"/>
</dbReference>
<protein>
    <submittedName>
        <fullName evidence="3">Transport-associated protein</fullName>
    </submittedName>
</protein>
<dbReference type="InterPro" id="IPR051324">
    <property type="entry name" value="Stress/Tellurium_Resist"/>
</dbReference>
<feature type="domain" description="TerD" evidence="2">
    <location>
        <begin position="20"/>
        <end position="158"/>
    </location>
</feature>
<evidence type="ECO:0000259" key="2">
    <source>
        <dbReference type="Pfam" id="PF02342"/>
    </source>
</evidence>